<keyword evidence="6" id="KW-0732">Signal</keyword>
<name>A0A2A2ASD9_9BURK</name>
<evidence type="ECO:0000256" key="2">
    <source>
        <dbReference type="ARBA" id="ARBA00009810"/>
    </source>
</evidence>
<feature type="domain" description="TonB-dependent receptor-like beta-barrel" evidence="15">
    <location>
        <begin position="313"/>
        <end position="746"/>
    </location>
</feature>
<evidence type="ECO:0000256" key="9">
    <source>
        <dbReference type="ARBA" id="ARBA00023170"/>
    </source>
</evidence>
<keyword evidence="4 11" id="KW-1134">Transmembrane beta strand</keyword>
<dbReference type="InterPro" id="IPR000531">
    <property type="entry name" value="Beta-barrel_TonB"/>
</dbReference>
<dbReference type="EMBL" id="NSJE01000031">
    <property type="protein sequence ID" value="PAT40776.1"/>
    <property type="molecule type" value="Genomic_DNA"/>
</dbReference>
<accession>A0A2A2ASD9</accession>
<keyword evidence="8 11" id="KW-0472">Membrane</keyword>
<evidence type="ECO:0000256" key="14">
    <source>
        <dbReference type="SAM" id="MobiDB-lite"/>
    </source>
</evidence>
<evidence type="ECO:0000313" key="18">
    <source>
        <dbReference type="Proteomes" id="UP000218439"/>
    </source>
</evidence>
<keyword evidence="3 11" id="KW-0813">Transport</keyword>
<sequence length="783" mass="84554">MRPAVPRGDGKAGAGCLPLHADAIQQARLVAGVDAQNPSMHVSSRLSRAALRWLGLLLYPRGVFMPFARKPLALLAAHICCGCAFAQTGGAVAAAQADQLPTVTVSAQPQPQTTVIGQEQLEKEPPRNIRGVFDNTPGVDFSTMTGVLGDIEIRGMGGIGDGLGVGSDRVTVELDGMDITQSFSFGHSMHYGRQLFDPADLKQVNVHKGPGAHGLAGSVQFRTKDPADYLRPGQRLGGDVRAGYSGDTRDAAAGFSLAALIDERQSASLSYTRRSYQELDNKGGLDVDGPQRTKSLPVDGRSNSLNGKWVLQPNRDHKLTLNAQYYGAHSDIDRRNALGTSTSSRGSTTTHSYTEERKNTRSALSLSHDLNAANALFDGMSWQLSMQRTRGQNLGVSDRTGTTGARTLTTDKNYFKTSSYTFKADFDKAIAPAGASLRQDWSYGFKLQRSEAELDLVRTVGSRVSNPTYFPRNRQWQASVHAANRLGLGESGVSLTPSAKVSHIRIDPSLDAGVTPVEGTRKYSKTAVGGGLLLDWKLNDNHLLSASLNRSTRLPGYGESNGQSYGHWPSRPNPNLKPETATGVELAWSSFGALGRQKATVFHNAYSNMIEVDCGDYGHDAVCTVFNEPGRTKVHGFEWEGSLNLGALGAAHGLHLDGALAYSKGKQDDGKPLLRVNPLHGHVGLRYAEPGDRWGGQLRVKWSAAKKKADLPSSRYASLPGYGVVDLTAYYKPTANLTLSGGIYNIGDKRYALWNRARGITKPDFSSYTEAGRYVGVNLRYQF</sequence>
<dbReference type="InterPro" id="IPR039426">
    <property type="entry name" value="TonB-dep_rcpt-like"/>
</dbReference>
<proteinExistence type="inferred from homology"/>
<dbReference type="GO" id="GO:0009279">
    <property type="term" value="C:cell outer membrane"/>
    <property type="evidence" value="ECO:0007669"/>
    <property type="project" value="UniProtKB-SubCell"/>
</dbReference>
<dbReference type="GO" id="GO:0015344">
    <property type="term" value="F:siderophore uptake transmembrane transporter activity"/>
    <property type="evidence" value="ECO:0007669"/>
    <property type="project" value="TreeGrafter"/>
</dbReference>
<feature type="domain" description="TonB-dependent receptor plug" evidence="16">
    <location>
        <begin position="112"/>
        <end position="212"/>
    </location>
</feature>
<dbReference type="Pfam" id="PF07715">
    <property type="entry name" value="Plug"/>
    <property type="match status" value="1"/>
</dbReference>
<evidence type="ECO:0000256" key="3">
    <source>
        <dbReference type="ARBA" id="ARBA00022448"/>
    </source>
</evidence>
<keyword evidence="5 11" id="KW-0812">Transmembrane</keyword>
<dbReference type="SUPFAM" id="SSF56935">
    <property type="entry name" value="Porins"/>
    <property type="match status" value="1"/>
</dbReference>
<reference evidence="17 18" key="1">
    <citation type="submission" date="2017-08" db="EMBL/GenBank/DDBJ databases">
        <title>WGS of Clinical strains of the CDC Group NO-1 linked to zoonotic infections in humans.</title>
        <authorList>
            <person name="Bernier A.-M."/>
            <person name="Bernard K."/>
        </authorList>
    </citation>
    <scope>NUCLEOTIDE SEQUENCE [LARGE SCALE GENOMIC DNA]</scope>
    <source>
        <strain evidence="17 18">NML120219</strain>
    </source>
</reference>
<dbReference type="GO" id="GO:0044718">
    <property type="term" value="P:siderophore transmembrane transport"/>
    <property type="evidence" value="ECO:0007669"/>
    <property type="project" value="TreeGrafter"/>
</dbReference>
<comment type="subcellular location">
    <subcellularLocation>
        <location evidence="1 11">Cell outer membrane</location>
        <topology evidence="1 11">Multi-pass membrane protein</topology>
    </subcellularLocation>
</comment>
<dbReference type="PROSITE" id="PS52016">
    <property type="entry name" value="TONB_DEPENDENT_REC_3"/>
    <property type="match status" value="1"/>
</dbReference>
<feature type="region of interest" description="Disordered" evidence="14">
    <location>
        <begin position="280"/>
        <end position="307"/>
    </location>
</feature>
<feature type="compositionally biased region" description="Basic and acidic residues" evidence="14">
    <location>
        <begin position="280"/>
        <end position="291"/>
    </location>
</feature>
<evidence type="ECO:0000256" key="5">
    <source>
        <dbReference type="ARBA" id="ARBA00022692"/>
    </source>
</evidence>
<comment type="similarity">
    <text evidence="2 11 13">Belongs to the TonB-dependent receptor family.</text>
</comment>
<dbReference type="PROSITE" id="PS01156">
    <property type="entry name" value="TONB_DEPENDENT_REC_2"/>
    <property type="match status" value="1"/>
</dbReference>
<evidence type="ECO:0000256" key="10">
    <source>
        <dbReference type="ARBA" id="ARBA00023237"/>
    </source>
</evidence>
<evidence type="ECO:0000256" key="12">
    <source>
        <dbReference type="PROSITE-ProRule" id="PRU10144"/>
    </source>
</evidence>
<protein>
    <submittedName>
        <fullName evidence="17">Ligand-gated channel</fullName>
    </submittedName>
</protein>
<evidence type="ECO:0000256" key="1">
    <source>
        <dbReference type="ARBA" id="ARBA00004571"/>
    </source>
</evidence>
<evidence type="ECO:0000259" key="15">
    <source>
        <dbReference type="Pfam" id="PF00593"/>
    </source>
</evidence>
<dbReference type="CDD" id="cd01347">
    <property type="entry name" value="ligand_gated_channel"/>
    <property type="match status" value="1"/>
</dbReference>
<dbReference type="Proteomes" id="UP000218439">
    <property type="component" value="Unassembled WGS sequence"/>
</dbReference>
<organism evidence="17 18">
    <name type="scientific">Vandammella animalimorsus</name>
    <dbReference type="NCBI Taxonomy" id="2029117"/>
    <lineage>
        <taxon>Bacteria</taxon>
        <taxon>Pseudomonadati</taxon>
        <taxon>Pseudomonadota</taxon>
        <taxon>Betaproteobacteria</taxon>
        <taxon>Burkholderiales</taxon>
        <taxon>Comamonadaceae</taxon>
        <taxon>Vandammella</taxon>
    </lineage>
</organism>
<dbReference type="InterPro" id="IPR012910">
    <property type="entry name" value="Plug_dom"/>
</dbReference>
<dbReference type="PANTHER" id="PTHR30069">
    <property type="entry name" value="TONB-DEPENDENT OUTER MEMBRANE RECEPTOR"/>
    <property type="match status" value="1"/>
</dbReference>
<dbReference type="AlphaFoldDB" id="A0A2A2ASD9"/>
<evidence type="ECO:0000256" key="13">
    <source>
        <dbReference type="RuleBase" id="RU003357"/>
    </source>
</evidence>
<dbReference type="Gene3D" id="2.170.130.10">
    <property type="entry name" value="TonB-dependent receptor, plug domain"/>
    <property type="match status" value="1"/>
</dbReference>
<keyword evidence="9" id="KW-0675">Receptor</keyword>
<evidence type="ECO:0000256" key="11">
    <source>
        <dbReference type="PROSITE-ProRule" id="PRU01360"/>
    </source>
</evidence>
<keyword evidence="10 11" id="KW-0998">Cell outer membrane</keyword>
<feature type="region of interest" description="Disordered" evidence="14">
    <location>
        <begin position="335"/>
        <end position="361"/>
    </location>
</feature>
<gene>
    <name evidence="17" type="ORF">CK621_13580</name>
</gene>
<feature type="short sequence motif" description="TonB C-terminal box" evidence="12">
    <location>
        <begin position="766"/>
        <end position="783"/>
    </location>
</feature>
<dbReference type="Gene3D" id="2.40.170.20">
    <property type="entry name" value="TonB-dependent receptor, beta-barrel domain"/>
    <property type="match status" value="1"/>
</dbReference>
<keyword evidence="7 13" id="KW-0798">TonB box</keyword>
<feature type="compositionally biased region" description="Low complexity" evidence="14">
    <location>
        <begin position="340"/>
        <end position="352"/>
    </location>
</feature>
<evidence type="ECO:0000256" key="7">
    <source>
        <dbReference type="ARBA" id="ARBA00023077"/>
    </source>
</evidence>
<dbReference type="InterPro" id="IPR036942">
    <property type="entry name" value="Beta-barrel_TonB_sf"/>
</dbReference>
<dbReference type="InterPro" id="IPR037066">
    <property type="entry name" value="Plug_dom_sf"/>
</dbReference>
<dbReference type="Pfam" id="PF00593">
    <property type="entry name" value="TonB_dep_Rec_b-barrel"/>
    <property type="match status" value="1"/>
</dbReference>
<evidence type="ECO:0000256" key="6">
    <source>
        <dbReference type="ARBA" id="ARBA00022729"/>
    </source>
</evidence>
<evidence type="ECO:0000313" key="17">
    <source>
        <dbReference type="EMBL" id="PAT40776.1"/>
    </source>
</evidence>
<evidence type="ECO:0000256" key="4">
    <source>
        <dbReference type="ARBA" id="ARBA00022452"/>
    </source>
</evidence>
<comment type="caution">
    <text evidence="17">The sequence shown here is derived from an EMBL/GenBank/DDBJ whole genome shotgun (WGS) entry which is preliminary data.</text>
</comment>
<evidence type="ECO:0000259" key="16">
    <source>
        <dbReference type="Pfam" id="PF07715"/>
    </source>
</evidence>
<dbReference type="PANTHER" id="PTHR30069:SF29">
    <property type="entry name" value="HEMOGLOBIN AND HEMOGLOBIN-HAPTOGLOBIN-BINDING PROTEIN 1-RELATED"/>
    <property type="match status" value="1"/>
</dbReference>
<evidence type="ECO:0000256" key="8">
    <source>
        <dbReference type="ARBA" id="ARBA00023136"/>
    </source>
</evidence>
<dbReference type="InterPro" id="IPR010917">
    <property type="entry name" value="TonB_rcpt_CS"/>
</dbReference>